<dbReference type="EMBL" id="LT629777">
    <property type="protein sequence ID" value="SDT43700.1"/>
    <property type="molecule type" value="Genomic_DNA"/>
</dbReference>
<evidence type="ECO:0000313" key="2">
    <source>
        <dbReference type="EMBL" id="SDT43700.1"/>
    </source>
</evidence>
<evidence type="ECO:0000313" key="3">
    <source>
        <dbReference type="Proteomes" id="UP000199524"/>
    </source>
</evidence>
<proteinExistence type="predicted"/>
<keyword evidence="3" id="KW-1185">Reference proteome</keyword>
<gene>
    <name evidence="2" type="ORF">SAMN05216598_5724</name>
</gene>
<feature type="region of interest" description="Disordered" evidence="1">
    <location>
        <begin position="184"/>
        <end position="229"/>
    </location>
</feature>
<organism evidence="2 3">
    <name type="scientific">Pseudomonas asplenii</name>
    <dbReference type="NCBI Taxonomy" id="53407"/>
    <lineage>
        <taxon>Bacteria</taxon>
        <taxon>Pseudomonadati</taxon>
        <taxon>Pseudomonadota</taxon>
        <taxon>Gammaproteobacteria</taxon>
        <taxon>Pseudomonadales</taxon>
        <taxon>Pseudomonadaceae</taxon>
        <taxon>Pseudomonas</taxon>
    </lineage>
</organism>
<name>A0A1H2ACI6_9PSED</name>
<reference evidence="3" key="1">
    <citation type="submission" date="2016-10" db="EMBL/GenBank/DDBJ databases">
        <authorList>
            <person name="Varghese N."/>
            <person name="Submissions S."/>
        </authorList>
    </citation>
    <scope>NUCLEOTIDE SEQUENCE [LARGE SCALE GENOMIC DNA]</scope>
    <source>
        <strain evidence="3">ATCC 23835</strain>
    </source>
</reference>
<protein>
    <submittedName>
        <fullName evidence="2">Uncharacterized protein</fullName>
    </submittedName>
</protein>
<dbReference type="Proteomes" id="UP000199524">
    <property type="component" value="Chromosome I"/>
</dbReference>
<sequence>MNGISPVWPAVVPAPDEMDGPQWIDLGRHGLDEETIPEGVALLLAVFEPLSGLARPRDKQAYPQALMLAQAGKHLATGDRAGVSAELNLAMSPEADALVSDGSPLTPAAKNLGWAGEGLSAGNRGAGGVPGPVVEVPVALAPGPDGPVPAGNQGDASAGPAPEGLQEPALRGIGELLHGVTLTRPEPQAPSMHTPPEGVADERAATSGQQEHPPSESAEQDDETNGNFLQLPFSNERAQGQVLISREGPGAGGLLIRATDRQVFEQLEEHFAQVRKPGWRLEGATLSTPGHDGVRLS</sequence>
<feature type="region of interest" description="Disordered" evidence="1">
    <location>
        <begin position="136"/>
        <end position="166"/>
    </location>
</feature>
<dbReference type="AlphaFoldDB" id="A0A1H2ACI6"/>
<evidence type="ECO:0000256" key="1">
    <source>
        <dbReference type="SAM" id="MobiDB-lite"/>
    </source>
</evidence>
<accession>A0A1H2ACI6</accession>